<dbReference type="Proteomes" id="UP000781932">
    <property type="component" value="Unassembled WGS sequence"/>
</dbReference>
<feature type="compositionally biased region" description="Polar residues" evidence="4">
    <location>
        <begin position="290"/>
        <end position="301"/>
    </location>
</feature>
<organism evidence="6 7">
    <name type="scientific">Colletotrichum karsti</name>
    <dbReference type="NCBI Taxonomy" id="1095194"/>
    <lineage>
        <taxon>Eukaryota</taxon>
        <taxon>Fungi</taxon>
        <taxon>Dikarya</taxon>
        <taxon>Ascomycota</taxon>
        <taxon>Pezizomycotina</taxon>
        <taxon>Sordariomycetes</taxon>
        <taxon>Hypocreomycetidae</taxon>
        <taxon>Glomerellales</taxon>
        <taxon>Glomerellaceae</taxon>
        <taxon>Colletotrichum</taxon>
        <taxon>Colletotrichum boninense species complex</taxon>
    </lineage>
</organism>
<feature type="compositionally biased region" description="Basic and acidic residues" evidence="4">
    <location>
        <begin position="455"/>
        <end position="469"/>
    </location>
</feature>
<comment type="caution">
    <text evidence="6">The sequence shown here is derived from an EMBL/GenBank/DDBJ whole genome shotgun (WGS) entry which is preliminary data.</text>
</comment>
<reference evidence="6" key="1">
    <citation type="submission" date="2020-03" db="EMBL/GenBank/DDBJ databases">
        <authorList>
            <person name="He L."/>
        </authorList>
    </citation>
    <scope>NUCLEOTIDE SEQUENCE</scope>
    <source>
        <strain evidence="6">CkLH20</strain>
    </source>
</reference>
<dbReference type="GeneID" id="62162150"/>
<name>A0A9P6I7B0_9PEZI</name>
<protein>
    <recommendedName>
        <fullName evidence="5">Centrosomin N-terminal motif 1 domain-containing protein</fullName>
    </recommendedName>
</protein>
<dbReference type="EMBL" id="JAATWM020000018">
    <property type="protein sequence ID" value="KAF9876416.1"/>
    <property type="molecule type" value="Genomic_DNA"/>
</dbReference>
<feature type="compositionally biased region" description="Polar residues" evidence="4">
    <location>
        <begin position="401"/>
        <end position="410"/>
    </location>
</feature>
<dbReference type="AlphaFoldDB" id="A0A9P6I7B0"/>
<feature type="domain" description="Centrosomin N-terminal motif 1" evidence="5">
    <location>
        <begin position="42"/>
        <end position="110"/>
    </location>
</feature>
<proteinExistence type="predicted"/>
<evidence type="ECO:0000256" key="4">
    <source>
        <dbReference type="SAM" id="MobiDB-lite"/>
    </source>
</evidence>
<evidence type="ECO:0000256" key="1">
    <source>
        <dbReference type="ARBA" id="ARBA00004496"/>
    </source>
</evidence>
<dbReference type="InterPro" id="IPR012943">
    <property type="entry name" value="Cnn_1N"/>
</dbReference>
<accession>A0A9P6I7B0</accession>
<reference evidence="6" key="2">
    <citation type="submission" date="2020-11" db="EMBL/GenBank/DDBJ databases">
        <title>Whole genome sequencing of Colletotrichum sp.</title>
        <authorList>
            <person name="Li H."/>
        </authorList>
    </citation>
    <scope>NUCLEOTIDE SEQUENCE</scope>
    <source>
        <strain evidence="6">CkLH20</strain>
    </source>
</reference>
<feature type="coiled-coil region" evidence="3">
    <location>
        <begin position="70"/>
        <end position="125"/>
    </location>
</feature>
<feature type="region of interest" description="Disordered" evidence="4">
    <location>
        <begin position="282"/>
        <end position="301"/>
    </location>
</feature>
<feature type="region of interest" description="Disordered" evidence="4">
    <location>
        <begin position="362"/>
        <end position="477"/>
    </location>
</feature>
<dbReference type="Pfam" id="PF07989">
    <property type="entry name" value="Cnn_1N"/>
    <property type="match status" value="1"/>
</dbReference>
<evidence type="ECO:0000313" key="7">
    <source>
        <dbReference type="Proteomes" id="UP000781932"/>
    </source>
</evidence>
<feature type="region of interest" description="Disordered" evidence="4">
    <location>
        <begin position="552"/>
        <end position="597"/>
    </location>
</feature>
<dbReference type="RefSeq" id="XP_038745877.1">
    <property type="nucleotide sequence ID" value="XM_038889076.1"/>
</dbReference>
<feature type="region of interest" description="Disordered" evidence="4">
    <location>
        <begin position="252"/>
        <end position="273"/>
    </location>
</feature>
<evidence type="ECO:0000256" key="3">
    <source>
        <dbReference type="SAM" id="Coils"/>
    </source>
</evidence>
<dbReference type="OrthoDB" id="10251744at2759"/>
<keyword evidence="7" id="KW-1185">Reference proteome</keyword>
<keyword evidence="3" id="KW-0175">Coiled coil</keyword>
<keyword evidence="2" id="KW-0963">Cytoplasm</keyword>
<feature type="compositionally biased region" description="Low complexity" evidence="4">
    <location>
        <begin position="582"/>
        <end position="597"/>
    </location>
</feature>
<gene>
    <name evidence="6" type="ORF">CkaCkLH20_06359</name>
</gene>
<sequence>MSPSTEFPPRSQTSSTKRGSVDGLRPMSSGTSDSAKKRGMGLKEMEASVSTLHKQNFDLKLELFHRRERQSVLEERIEALETEKAQIDNVNDKLLDELDKRDKAVQEAVQMIVALEAQVETMLKEREMVRQVDAAAYSPASEPESRLNGPTPKPKMADLARLEEDANTLTRMPSFISDRTENTENLRRVYLNSHGSPLSLPRIRTEDTDDYENPRIDTLVSPSLSVLSESSFISVYGERDQDQTIVADDASMMDGASPHSRPRKLSMGSDNVEPQKPIVAAPLRPDRPSRASSITRTTGPGQFQSIQDIIDQTSPLQKLARLDRSYLDRSPTQEHLSFAKRGQTHQYVKDAKQGTLRRVVTDGPVTRSSDQAFPPTPDTISTSTLRRFNNSDDNIDRNRNVSGQKSQPSVSERRSDEAEHTRGAPALQQPLVSAFGNGPISSAFDTRPPLIPRPRSADESTISHHREPDWGSETESVHSLDSSLDIWLQQGKDPKGFEQSRSNSPDLFNFPPSGAGWAPGMFESVAAPFGLSQPVINPVDLMAAQEALFPDAVHPPPAPNRRSSLGAKTGPTSRHSPIHGKLPTTLLPPGQLLAATD</sequence>
<comment type="subcellular location">
    <subcellularLocation>
        <location evidence="1">Cytoplasm</location>
    </subcellularLocation>
</comment>
<dbReference type="GO" id="GO:0005737">
    <property type="term" value="C:cytoplasm"/>
    <property type="evidence" value="ECO:0007669"/>
    <property type="project" value="UniProtKB-SubCell"/>
</dbReference>
<dbReference type="GO" id="GO:0005815">
    <property type="term" value="C:microtubule organizing center"/>
    <property type="evidence" value="ECO:0007669"/>
    <property type="project" value="InterPro"/>
</dbReference>
<feature type="compositionally biased region" description="Basic and acidic residues" evidence="4">
    <location>
        <begin position="411"/>
        <end position="422"/>
    </location>
</feature>
<feature type="region of interest" description="Disordered" evidence="4">
    <location>
        <begin position="135"/>
        <end position="154"/>
    </location>
</feature>
<evidence type="ECO:0000256" key="2">
    <source>
        <dbReference type="ARBA" id="ARBA00022490"/>
    </source>
</evidence>
<evidence type="ECO:0000259" key="5">
    <source>
        <dbReference type="Pfam" id="PF07989"/>
    </source>
</evidence>
<feature type="region of interest" description="Disordered" evidence="4">
    <location>
        <begin position="1"/>
        <end position="47"/>
    </location>
</feature>
<feature type="compositionally biased region" description="Polar residues" evidence="4">
    <location>
        <begin position="1"/>
        <end position="18"/>
    </location>
</feature>
<evidence type="ECO:0000313" key="6">
    <source>
        <dbReference type="EMBL" id="KAF9876416.1"/>
    </source>
</evidence>